<feature type="transmembrane region" description="Helical" evidence="1">
    <location>
        <begin position="47"/>
        <end position="67"/>
    </location>
</feature>
<accession>A0A9X3AYB8</accession>
<organism evidence="3 4">
    <name type="scientific">Shewanella septentrionalis</name>
    <dbReference type="NCBI Taxonomy" id="2952223"/>
    <lineage>
        <taxon>Bacteria</taxon>
        <taxon>Pseudomonadati</taxon>
        <taxon>Pseudomonadota</taxon>
        <taxon>Gammaproteobacteria</taxon>
        <taxon>Alteromonadales</taxon>
        <taxon>Shewanellaceae</taxon>
        <taxon>Shewanella</taxon>
    </lineage>
</organism>
<protein>
    <submittedName>
        <fullName evidence="3">DUF3332 domain-containing protein</fullName>
    </submittedName>
</protein>
<reference evidence="3" key="1">
    <citation type="journal article" date="2023" name="Int. J. Syst. Evol. Microbiol.">
        <title>&lt;i&gt;Shewanella septentrionalis&lt;/i&gt; sp. nov. and &lt;i&gt;Shewanella holmiensis&lt;/i&gt; sp. nov., isolated from Baltic Sea water and sediments.</title>
        <authorList>
            <person name="Martin-Rodriguez A.J."/>
            <person name="Thorell K."/>
            <person name="Joffre E."/>
            <person name="Jensie-Markopoulos S."/>
            <person name="Moore E.R.B."/>
            <person name="Sjoling A."/>
        </authorList>
    </citation>
    <scope>NUCLEOTIDE SEQUENCE</scope>
    <source>
        <strain evidence="3">SP1W3</strain>
    </source>
</reference>
<feature type="chain" id="PRO_5040825591" evidence="2">
    <location>
        <begin position="21"/>
        <end position="182"/>
    </location>
</feature>
<dbReference type="AlphaFoldDB" id="A0A9X3AYB8"/>
<keyword evidence="4" id="KW-1185">Reference proteome</keyword>
<sequence length="182" mass="19662">MKSKLLAVTIAAVLTTQLTACMGQMGLSQMVTKGNLSAVDNRYGRAGLFILLSPIYGIAATGDLFIVNTIEFWTGKNPITDKSPAVVDMPVDAIFKLNPHVSDELKSAPVKLTQAQITYPDEQTVAMTLAYEDGSTQLLAGRKSGDDVDFFLDNIFITRVSNQELVAYSESRLLDAEVNPAA</sequence>
<keyword evidence="2" id="KW-0732">Signal</keyword>
<dbReference type="InterPro" id="IPR021768">
    <property type="entry name" value="DUF3332"/>
</dbReference>
<evidence type="ECO:0000256" key="2">
    <source>
        <dbReference type="SAM" id="SignalP"/>
    </source>
</evidence>
<dbReference type="Proteomes" id="UP001155604">
    <property type="component" value="Unassembled WGS sequence"/>
</dbReference>
<evidence type="ECO:0000313" key="3">
    <source>
        <dbReference type="EMBL" id="MCT7945049.1"/>
    </source>
</evidence>
<keyword evidence="1" id="KW-1133">Transmembrane helix</keyword>
<evidence type="ECO:0000256" key="1">
    <source>
        <dbReference type="SAM" id="Phobius"/>
    </source>
</evidence>
<evidence type="ECO:0000313" key="4">
    <source>
        <dbReference type="Proteomes" id="UP001155604"/>
    </source>
</evidence>
<dbReference type="Pfam" id="PF11810">
    <property type="entry name" value="DUF3332"/>
    <property type="match status" value="1"/>
</dbReference>
<keyword evidence="1" id="KW-0812">Transmembrane</keyword>
<dbReference type="EMBL" id="JAMTCC010000009">
    <property type="protein sequence ID" value="MCT7945049.1"/>
    <property type="molecule type" value="Genomic_DNA"/>
</dbReference>
<keyword evidence="1" id="KW-0472">Membrane</keyword>
<dbReference type="RefSeq" id="WP_261272210.1">
    <property type="nucleotide sequence ID" value="NZ_JAMTCC010000009.1"/>
</dbReference>
<name>A0A9X3AYB8_9GAMM</name>
<feature type="signal peptide" evidence="2">
    <location>
        <begin position="1"/>
        <end position="20"/>
    </location>
</feature>
<gene>
    <name evidence="3" type="ORF">NE536_06670</name>
</gene>
<comment type="caution">
    <text evidence="3">The sequence shown here is derived from an EMBL/GenBank/DDBJ whole genome shotgun (WGS) entry which is preliminary data.</text>
</comment>
<proteinExistence type="predicted"/>